<evidence type="ECO:0000313" key="1">
    <source>
        <dbReference type="EMBL" id="CAG8548478.1"/>
    </source>
</evidence>
<dbReference type="Proteomes" id="UP000789405">
    <property type="component" value="Unassembled WGS sequence"/>
</dbReference>
<protein>
    <submittedName>
        <fullName evidence="1">18746_t:CDS:1</fullName>
    </submittedName>
</protein>
<comment type="caution">
    <text evidence="1">The sequence shown here is derived from an EMBL/GenBank/DDBJ whole genome shotgun (WGS) entry which is preliminary data.</text>
</comment>
<keyword evidence="2" id="KW-1185">Reference proteome</keyword>
<gene>
    <name evidence="1" type="ORF">DERYTH_LOCUS5150</name>
</gene>
<sequence length="210" mass="24814">MSNKLYDQILQINTNEYLENESAKIDFKCDISLDENEDDSQKLSKVIAESLGNADERFGVNEIIKEEIKKNLHLNPSEIYQILECNHPNLTQKQVHAWCIQRQESYPFVDLLYESISNSFLKENSFENLPYNSEIESLQLQLFSKYKSTLQDALEIVQEQENSDNIQWAQAVWKSFEGIENLVREVKSYKNRTTNPRTWKNHNRHTMYLK</sequence>
<dbReference type="OrthoDB" id="2391440at2759"/>
<reference evidence="1" key="1">
    <citation type="submission" date="2021-06" db="EMBL/GenBank/DDBJ databases">
        <authorList>
            <person name="Kallberg Y."/>
            <person name="Tangrot J."/>
            <person name="Rosling A."/>
        </authorList>
    </citation>
    <scope>NUCLEOTIDE SEQUENCE</scope>
    <source>
        <strain evidence="1">MA453B</strain>
    </source>
</reference>
<dbReference type="AlphaFoldDB" id="A0A9N9AXE5"/>
<accession>A0A9N9AXE5</accession>
<proteinExistence type="predicted"/>
<name>A0A9N9AXE5_9GLOM</name>
<organism evidence="1 2">
    <name type="scientific">Dentiscutata erythropus</name>
    <dbReference type="NCBI Taxonomy" id="1348616"/>
    <lineage>
        <taxon>Eukaryota</taxon>
        <taxon>Fungi</taxon>
        <taxon>Fungi incertae sedis</taxon>
        <taxon>Mucoromycota</taxon>
        <taxon>Glomeromycotina</taxon>
        <taxon>Glomeromycetes</taxon>
        <taxon>Diversisporales</taxon>
        <taxon>Gigasporaceae</taxon>
        <taxon>Dentiscutata</taxon>
    </lineage>
</organism>
<dbReference type="EMBL" id="CAJVPY010002099">
    <property type="protein sequence ID" value="CAG8548478.1"/>
    <property type="molecule type" value="Genomic_DNA"/>
</dbReference>
<evidence type="ECO:0000313" key="2">
    <source>
        <dbReference type="Proteomes" id="UP000789405"/>
    </source>
</evidence>